<dbReference type="AlphaFoldDB" id="A0A2J6S3V4"/>
<proteinExistence type="predicted"/>
<organism evidence="2 3">
    <name type="scientific">Hyaloscypha variabilis (strain UAMH 11265 / GT02V1 / F)</name>
    <name type="common">Meliniomyces variabilis</name>
    <dbReference type="NCBI Taxonomy" id="1149755"/>
    <lineage>
        <taxon>Eukaryota</taxon>
        <taxon>Fungi</taxon>
        <taxon>Dikarya</taxon>
        <taxon>Ascomycota</taxon>
        <taxon>Pezizomycotina</taxon>
        <taxon>Leotiomycetes</taxon>
        <taxon>Helotiales</taxon>
        <taxon>Hyaloscyphaceae</taxon>
        <taxon>Hyaloscypha</taxon>
        <taxon>Hyaloscypha variabilis</taxon>
    </lineage>
</organism>
<evidence type="ECO:0000313" key="2">
    <source>
        <dbReference type="EMBL" id="PMD45427.1"/>
    </source>
</evidence>
<accession>A0A2J6S3V4</accession>
<gene>
    <name evidence="2" type="ORF">L207DRAFT_524794</name>
</gene>
<dbReference type="Proteomes" id="UP000235786">
    <property type="component" value="Unassembled WGS sequence"/>
</dbReference>
<keyword evidence="3" id="KW-1185">Reference proteome</keyword>
<dbReference type="OrthoDB" id="10417195at2759"/>
<name>A0A2J6S3V4_HYAVF</name>
<evidence type="ECO:0000256" key="1">
    <source>
        <dbReference type="SAM" id="MobiDB-lite"/>
    </source>
</evidence>
<reference evidence="2 3" key="1">
    <citation type="submission" date="2016-04" db="EMBL/GenBank/DDBJ databases">
        <title>A degradative enzymes factory behind the ericoid mycorrhizal symbiosis.</title>
        <authorList>
            <consortium name="DOE Joint Genome Institute"/>
            <person name="Martino E."/>
            <person name="Morin E."/>
            <person name="Grelet G."/>
            <person name="Kuo A."/>
            <person name="Kohler A."/>
            <person name="Daghino S."/>
            <person name="Barry K."/>
            <person name="Choi C."/>
            <person name="Cichocki N."/>
            <person name="Clum A."/>
            <person name="Copeland A."/>
            <person name="Hainaut M."/>
            <person name="Haridas S."/>
            <person name="Labutti K."/>
            <person name="Lindquist E."/>
            <person name="Lipzen A."/>
            <person name="Khouja H.-R."/>
            <person name="Murat C."/>
            <person name="Ohm R."/>
            <person name="Olson A."/>
            <person name="Spatafora J."/>
            <person name="Veneault-Fourrey C."/>
            <person name="Henrissat B."/>
            <person name="Grigoriev I."/>
            <person name="Martin F."/>
            <person name="Perotto S."/>
        </authorList>
    </citation>
    <scope>NUCLEOTIDE SEQUENCE [LARGE SCALE GENOMIC DNA]</scope>
    <source>
        <strain evidence="2 3">F</strain>
    </source>
</reference>
<dbReference type="EMBL" id="KZ613940">
    <property type="protein sequence ID" value="PMD45427.1"/>
    <property type="molecule type" value="Genomic_DNA"/>
</dbReference>
<feature type="region of interest" description="Disordered" evidence="1">
    <location>
        <begin position="130"/>
        <end position="153"/>
    </location>
</feature>
<feature type="compositionally biased region" description="Acidic residues" evidence="1">
    <location>
        <begin position="130"/>
        <end position="152"/>
    </location>
</feature>
<sequence>MASTKVYAPNSELPTAMNEAAEDCKPTSDCVPGCFTCANGDKHAQLLTPSDEFLLIMQTHNEALRRGMANTKARIAVLKAERLDADLESGHDELRELNLVIHDYEYALEGTEYDVAHARGASMIRDHCDDEEEEEKEENESGDESEFAEDKDENVLDHLDSEYSPSHADFLAEKLADLLVKSETQEEEMEDDATPAQV</sequence>
<evidence type="ECO:0000313" key="3">
    <source>
        <dbReference type="Proteomes" id="UP000235786"/>
    </source>
</evidence>
<protein>
    <submittedName>
        <fullName evidence="2">Uncharacterized protein</fullName>
    </submittedName>
</protein>